<dbReference type="AlphaFoldDB" id="A0A7W6J729"/>
<dbReference type="InterPro" id="IPR009597">
    <property type="entry name" value="DUF1206"/>
</dbReference>
<gene>
    <name evidence="3" type="ORF">GGR23_003224</name>
</gene>
<feature type="transmembrane region" description="Helical" evidence="1">
    <location>
        <begin position="12"/>
        <end position="34"/>
    </location>
</feature>
<proteinExistence type="predicted"/>
<dbReference type="RefSeq" id="WP_183367301.1">
    <property type="nucleotide sequence ID" value="NZ_JACIEZ010000007.1"/>
</dbReference>
<organism evidence="3 4">
    <name type="scientific">Gellertiella hungarica</name>
    <dbReference type="NCBI Taxonomy" id="1572859"/>
    <lineage>
        <taxon>Bacteria</taxon>
        <taxon>Pseudomonadati</taxon>
        <taxon>Pseudomonadota</taxon>
        <taxon>Alphaproteobacteria</taxon>
        <taxon>Hyphomicrobiales</taxon>
        <taxon>Rhizobiaceae</taxon>
        <taxon>Gellertiella</taxon>
    </lineage>
</organism>
<sequence>MTSKFEWLARAGYAARGVVFLLISGLALFSSFGGGRPDTRNALDSLLQQPFGRIWLGLIGLGLAGFVAWRLAQSLADADNHGPGWKSVAIRAALFGSAATYAGLAVYAFAHALANDSGGGGNGEESMAAWAMSQPFGRFLAAAIGLGFVIGGCVTAYKGFSQRFRRYLKLPGDRNGPLALLSIYGLAARGVLFAIVGIFFTYAAFSLDPQQAGSTADALEWIRQLPFGAFLYLVVAAGLAAFGLYNFVEARYRIVDAPTLEKARHSLPV</sequence>
<evidence type="ECO:0000313" key="3">
    <source>
        <dbReference type="EMBL" id="MBB4066011.1"/>
    </source>
</evidence>
<evidence type="ECO:0000313" key="4">
    <source>
        <dbReference type="Proteomes" id="UP000528286"/>
    </source>
</evidence>
<reference evidence="3 4" key="1">
    <citation type="submission" date="2020-08" db="EMBL/GenBank/DDBJ databases">
        <title>Genomic Encyclopedia of Type Strains, Phase IV (KMG-IV): sequencing the most valuable type-strain genomes for metagenomic binning, comparative biology and taxonomic classification.</title>
        <authorList>
            <person name="Goeker M."/>
        </authorList>
    </citation>
    <scope>NUCLEOTIDE SEQUENCE [LARGE SCALE GENOMIC DNA]</scope>
    <source>
        <strain evidence="3 4">DSM 29853</strain>
    </source>
</reference>
<feature type="transmembrane region" description="Helical" evidence="1">
    <location>
        <begin position="54"/>
        <end position="72"/>
    </location>
</feature>
<feature type="domain" description="DUF1206" evidence="2">
    <location>
        <begin position="11"/>
        <end position="75"/>
    </location>
</feature>
<comment type="caution">
    <text evidence="3">The sequence shown here is derived from an EMBL/GenBank/DDBJ whole genome shotgun (WGS) entry which is preliminary data.</text>
</comment>
<evidence type="ECO:0000259" key="2">
    <source>
        <dbReference type="Pfam" id="PF06724"/>
    </source>
</evidence>
<dbReference type="EMBL" id="JACIEZ010000007">
    <property type="protein sequence ID" value="MBB4066011.1"/>
    <property type="molecule type" value="Genomic_DNA"/>
</dbReference>
<keyword evidence="1" id="KW-1133">Transmembrane helix</keyword>
<feature type="transmembrane region" description="Helical" evidence="1">
    <location>
        <begin position="178"/>
        <end position="205"/>
    </location>
</feature>
<name>A0A7W6J729_9HYPH</name>
<keyword evidence="4" id="KW-1185">Reference proteome</keyword>
<accession>A0A7W6J729</accession>
<feature type="transmembrane region" description="Helical" evidence="1">
    <location>
        <begin position="136"/>
        <end position="157"/>
    </location>
</feature>
<evidence type="ECO:0000256" key="1">
    <source>
        <dbReference type="SAM" id="Phobius"/>
    </source>
</evidence>
<dbReference type="Proteomes" id="UP000528286">
    <property type="component" value="Unassembled WGS sequence"/>
</dbReference>
<protein>
    <recommendedName>
        <fullName evidence="2">DUF1206 domain-containing protein</fullName>
    </recommendedName>
</protein>
<keyword evidence="1" id="KW-0472">Membrane</keyword>
<feature type="domain" description="DUF1206" evidence="2">
    <location>
        <begin position="185"/>
        <end position="253"/>
    </location>
</feature>
<dbReference type="Pfam" id="PF06724">
    <property type="entry name" value="DUF1206"/>
    <property type="match status" value="3"/>
</dbReference>
<feature type="domain" description="DUF1206" evidence="2">
    <location>
        <begin position="94"/>
        <end position="160"/>
    </location>
</feature>
<feature type="transmembrane region" description="Helical" evidence="1">
    <location>
        <begin position="225"/>
        <end position="248"/>
    </location>
</feature>
<feature type="transmembrane region" description="Helical" evidence="1">
    <location>
        <begin position="92"/>
        <end position="114"/>
    </location>
</feature>
<keyword evidence="1" id="KW-0812">Transmembrane</keyword>